<dbReference type="Proteomes" id="UP000554482">
    <property type="component" value="Unassembled WGS sequence"/>
</dbReference>
<accession>A0A7J6VHZ9</accession>
<dbReference type="AlphaFoldDB" id="A0A7J6VHZ9"/>
<dbReference type="InterPro" id="IPR056789">
    <property type="entry name" value="LRR_R13L1-DRL21"/>
</dbReference>
<keyword evidence="3" id="KW-1185">Reference proteome</keyword>
<dbReference type="EMBL" id="JABWDY010031972">
    <property type="protein sequence ID" value="KAF5184533.1"/>
    <property type="molecule type" value="Genomic_DNA"/>
</dbReference>
<dbReference type="SUPFAM" id="SSF52058">
    <property type="entry name" value="L domain-like"/>
    <property type="match status" value="1"/>
</dbReference>
<dbReference type="Gene3D" id="3.80.10.10">
    <property type="entry name" value="Ribonuclease Inhibitor"/>
    <property type="match status" value="2"/>
</dbReference>
<organism evidence="2 3">
    <name type="scientific">Thalictrum thalictroides</name>
    <name type="common">Rue-anemone</name>
    <name type="synonym">Anemone thalictroides</name>
    <dbReference type="NCBI Taxonomy" id="46969"/>
    <lineage>
        <taxon>Eukaryota</taxon>
        <taxon>Viridiplantae</taxon>
        <taxon>Streptophyta</taxon>
        <taxon>Embryophyta</taxon>
        <taxon>Tracheophyta</taxon>
        <taxon>Spermatophyta</taxon>
        <taxon>Magnoliopsida</taxon>
        <taxon>Ranunculales</taxon>
        <taxon>Ranunculaceae</taxon>
        <taxon>Thalictroideae</taxon>
        <taxon>Thalictrum</taxon>
    </lineage>
</organism>
<evidence type="ECO:0000313" key="2">
    <source>
        <dbReference type="EMBL" id="KAF5184533.1"/>
    </source>
</evidence>
<name>A0A7J6VHZ9_THATH</name>
<dbReference type="Pfam" id="PF25019">
    <property type="entry name" value="LRR_R13L1-DRL21"/>
    <property type="match status" value="1"/>
</dbReference>
<evidence type="ECO:0000313" key="3">
    <source>
        <dbReference type="Proteomes" id="UP000554482"/>
    </source>
</evidence>
<feature type="domain" description="R13L1/DRL21-like LRR repeat region" evidence="1">
    <location>
        <begin position="171"/>
        <end position="224"/>
    </location>
</feature>
<dbReference type="OrthoDB" id="2016095at2759"/>
<proteinExistence type="predicted"/>
<comment type="caution">
    <text evidence="2">The sequence shown here is derived from an EMBL/GenBank/DDBJ whole genome shotgun (WGS) entry which is preliminary data.</text>
</comment>
<dbReference type="PANTHER" id="PTHR47186:SF3">
    <property type="entry name" value="OS09G0267800 PROTEIN"/>
    <property type="match status" value="1"/>
</dbReference>
<sequence>MPPDFFLNTINLRHLEISYYQFSVLADWFGQLINLRHLSMSNSAKLIELPDGIGQLINLRYMDVSHCGKLTHLPDGIGRLINLRHLDISHCIGLTTLPDGIGTIDQSKTPGLDMYSCQSLTQLPKDIGQLINLRCFNIMRCDKLAELPVGLEQMHFLQTLPWFVVGGQASIQTLQGINQLSGKLQIRGLEQVQDAREAKEANLAAKKNLSSLSLIWQQNNSNNSDCEAAEGCNKCEQLPPLGKLRLRVLKVLTIKGMDSLKCIGNEFYSEGGKREIKGFFFRSLERLVFENMPNLEPWDQYHDNLLMKEERRQTFTFPCLKELALSGCPKLGLLPFLILPCLQQLHVLNCEKVVVRSLPSLTFLKLAGQLSFPEVEGVSSYQNPDALETLEIEKSGEVCYIPEDIVNLTALRSLKIASCHKLISLPREGLTKLSSLKSLKKFNCNALNSLPTMGIIREGMTRSYLVTLILRMVMV</sequence>
<dbReference type="PANTHER" id="PTHR47186">
    <property type="entry name" value="LEUCINE-RICH REPEAT-CONTAINING PROTEIN 57"/>
    <property type="match status" value="1"/>
</dbReference>
<protein>
    <submittedName>
        <fullName evidence="2">Disease resistance protein rga2</fullName>
    </submittedName>
</protein>
<evidence type="ECO:0000259" key="1">
    <source>
        <dbReference type="Pfam" id="PF25019"/>
    </source>
</evidence>
<dbReference type="InterPro" id="IPR032675">
    <property type="entry name" value="LRR_dom_sf"/>
</dbReference>
<reference evidence="2 3" key="1">
    <citation type="submission" date="2020-06" db="EMBL/GenBank/DDBJ databases">
        <title>Transcriptomic and genomic resources for Thalictrum thalictroides and T. hernandezii: Facilitating candidate gene discovery in an emerging model plant lineage.</title>
        <authorList>
            <person name="Arias T."/>
            <person name="Riano-Pachon D.M."/>
            <person name="Di Stilio V.S."/>
        </authorList>
    </citation>
    <scope>NUCLEOTIDE SEQUENCE [LARGE SCALE GENOMIC DNA]</scope>
    <source>
        <strain evidence="3">cv. WT478/WT964</strain>
        <tissue evidence="2">Leaves</tissue>
    </source>
</reference>
<gene>
    <name evidence="2" type="ORF">FRX31_025879</name>
</gene>